<evidence type="ECO:0000313" key="5">
    <source>
        <dbReference type="Proteomes" id="UP000298663"/>
    </source>
</evidence>
<accession>A0A4U5PGF3</accession>
<dbReference type="SUPFAM" id="SSF63748">
    <property type="entry name" value="Tudor/PWWP/MBT"/>
    <property type="match status" value="4"/>
</dbReference>
<evidence type="ECO:0000256" key="3">
    <source>
        <dbReference type="SAM" id="MobiDB-lite"/>
    </source>
</evidence>
<dbReference type="GO" id="GO:0003682">
    <property type="term" value="F:chromatin binding"/>
    <property type="evidence" value="ECO:0007669"/>
    <property type="project" value="TreeGrafter"/>
</dbReference>
<keyword evidence="5" id="KW-1185">Reference proteome</keyword>
<dbReference type="InterPro" id="IPR004092">
    <property type="entry name" value="Mbt"/>
</dbReference>
<dbReference type="Pfam" id="PF02820">
    <property type="entry name" value="MBT"/>
    <property type="match status" value="3"/>
</dbReference>
<dbReference type="PANTHER" id="PTHR12247">
    <property type="entry name" value="POLYCOMB GROUP PROTEIN"/>
    <property type="match status" value="1"/>
</dbReference>
<organism evidence="4 5">
    <name type="scientific">Steinernema carpocapsae</name>
    <name type="common">Entomopathogenic nematode</name>
    <dbReference type="NCBI Taxonomy" id="34508"/>
    <lineage>
        <taxon>Eukaryota</taxon>
        <taxon>Metazoa</taxon>
        <taxon>Ecdysozoa</taxon>
        <taxon>Nematoda</taxon>
        <taxon>Chromadorea</taxon>
        <taxon>Rhabditida</taxon>
        <taxon>Tylenchina</taxon>
        <taxon>Panagrolaimomorpha</taxon>
        <taxon>Strongyloidoidea</taxon>
        <taxon>Steinernematidae</taxon>
        <taxon>Steinernema</taxon>
    </lineage>
</organism>
<dbReference type="STRING" id="34508.A0A4U5PGF3"/>
<dbReference type="InterPro" id="IPR050548">
    <property type="entry name" value="PcG_chromatin_remod_factors"/>
</dbReference>
<dbReference type="GO" id="GO:0042393">
    <property type="term" value="F:histone binding"/>
    <property type="evidence" value="ECO:0007669"/>
    <property type="project" value="TreeGrafter"/>
</dbReference>
<name>A0A4U5PGF3_STECR</name>
<proteinExistence type="predicted"/>
<dbReference type="Gene3D" id="2.30.30.140">
    <property type="match status" value="4"/>
</dbReference>
<reference evidence="4 5" key="1">
    <citation type="journal article" date="2015" name="Genome Biol.">
        <title>Comparative genomics of Steinernema reveals deeply conserved gene regulatory networks.</title>
        <authorList>
            <person name="Dillman A.R."/>
            <person name="Macchietto M."/>
            <person name="Porter C.F."/>
            <person name="Rogers A."/>
            <person name="Williams B."/>
            <person name="Antoshechkin I."/>
            <person name="Lee M.M."/>
            <person name="Goodwin Z."/>
            <person name="Lu X."/>
            <person name="Lewis E.E."/>
            <person name="Goodrich-Blair H."/>
            <person name="Stock S.P."/>
            <person name="Adams B.J."/>
            <person name="Sternberg P.W."/>
            <person name="Mortazavi A."/>
        </authorList>
    </citation>
    <scope>NUCLEOTIDE SEQUENCE [LARGE SCALE GENOMIC DNA]</scope>
    <source>
        <strain evidence="4 5">ALL</strain>
    </source>
</reference>
<feature type="repeat" description="MBT" evidence="2">
    <location>
        <begin position="402"/>
        <end position="504"/>
    </location>
</feature>
<evidence type="ECO:0000313" key="4">
    <source>
        <dbReference type="EMBL" id="TKR95154.1"/>
    </source>
</evidence>
<reference evidence="4 5" key="2">
    <citation type="journal article" date="2019" name="G3 (Bethesda)">
        <title>Hybrid Assembly of the Genome of the Entomopathogenic Nematode Steinernema carpocapsae Identifies the X-Chromosome.</title>
        <authorList>
            <person name="Serra L."/>
            <person name="Macchietto M."/>
            <person name="Macias-Munoz A."/>
            <person name="McGill C.J."/>
            <person name="Rodriguez I.M."/>
            <person name="Rodriguez B."/>
            <person name="Murad R."/>
            <person name="Mortazavi A."/>
        </authorList>
    </citation>
    <scope>NUCLEOTIDE SEQUENCE [LARGE SCALE GENOMIC DNA]</scope>
    <source>
        <strain evidence="4 5">ALL</strain>
    </source>
</reference>
<dbReference type="AlphaFoldDB" id="A0A4U5PGF3"/>
<dbReference type="EMBL" id="AZBU02000002">
    <property type="protein sequence ID" value="TKR95154.1"/>
    <property type="molecule type" value="Genomic_DNA"/>
</dbReference>
<protein>
    <recommendedName>
        <fullName evidence="6">SLED domain-containing protein</fullName>
    </recommendedName>
</protein>
<keyword evidence="1" id="KW-0677">Repeat</keyword>
<comment type="caution">
    <text evidence="4">The sequence shown here is derived from an EMBL/GenBank/DDBJ whole genome shotgun (WGS) entry which is preliminary data.</text>
</comment>
<dbReference type="Proteomes" id="UP000298663">
    <property type="component" value="Unassembled WGS sequence"/>
</dbReference>
<dbReference type="OrthoDB" id="8188861at2759"/>
<dbReference type="SMART" id="SM00561">
    <property type="entry name" value="MBT"/>
    <property type="match status" value="3"/>
</dbReference>
<sequence>MANESIKAKPYIKFRRITTLPCITDLNETVPEGGQPSYTWPDLFAERPSTYTEEERALFSADVVPVFSFSSQTPFSEWFKKLSEEKTRFVVQTKLNELSSEEHARWVATIEEFIGYRCRLRLLRTDPLPPIEFWVNLASSDVLPFGTEHPGKLLPLEGSNLAKMDGKKFQEAVMEMLFGQRTMPEGFENEREFTIATNRFKIGDQVEVLNRANPSEVRPAIVKDIRCGRMYLVLKMIYMKANSADDSDDLQRTLGIYLNQDSPLIFPVGWAMQACYPINADASYREHCSQILEDTVIQVAPNYGANDSTPQNFVSADGFKHKGNWREGDALEVLDPIDKKFQSLCVAHVKRVCYNGYLELVFEKTSDTIPLHPSSPNLFPPGYAKTYGIKLETPKQKPGRKFDWDTYFKENVGLRLRPNASMFRADTVENLEERFKIGAKLEAADQVDARRPLCPATVKAHKGRLLLISFDGWSSEYDQLYHVESSELSPVGWSEMNGLYLHHPNISDKDSSRKRRGITPKRSRGAPKRHRGKRSGAS</sequence>
<evidence type="ECO:0000256" key="2">
    <source>
        <dbReference type="PROSITE-ProRule" id="PRU00459"/>
    </source>
</evidence>
<dbReference type="GO" id="GO:0045892">
    <property type="term" value="P:negative regulation of DNA-templated transcription"/>
    <property type="evidence" value="ECO:0007669"/>
    <property type="project" value="TreeGrafter"/>
</dbReference>
<dbReference type="PANTHER" id="PTHR12247:SF131">
    <property type="entry name" value="LD05287P"/>
    <property type="match status" value="1"/>
</dbReference>
<feature type="region of interest" description="Disordered" evidence="3">
    <location>
        <begin position="504"/>
        <end position="538"/>
    </location>
</feature>
<feature type="compositionally biased region" description="Basic residues" evidence="3">
    <location>
        <begin position="512"/>
        <end position="538"/>
    </location>
</feature>
<feature type="repeat" description="MBT" evidence="2">
    <location>
        <begin position="167"/>
        <end position="281"/>
    </location>
</feature>
<dbReference type="GO" id="GO:0005634">
    <property type="term" value="C:nucleus"/>
    <property type="evidence" value="ECO:0007669"/>
    <property type="project" value="InterPro"/>
</dbReference>
<gene>
    <name evidence="4" type="ORF">L596_009359</name>
</gene>
<dbReference type="PROSITE" id="PS51079">
    <property type="entry name" value="MBT"/>
    <property type="match status" value="2"/>
</dbReference>
<evidence type="ECO:0000256" key="1">
    <source>
        <dbReference type="ARBA" id="ARBA00022737"/>
    </source>
</evidence>
<evidence type="ECO:0008006" key="6">
    <source>
        <dbReference type="Google" id="ProtNLM"/>
    </source>
</evidence>